<dbReference type="GO" id="GO:0009288">
    <property type="term" value="C:bacterial-type flagellum"/>
    <property type="evidence" value="ECO:0007669"/>
    <property type="project" value="InterPro"/>
</dbReference>
<dbReference type="AlphaFoldDB" id="A0A4R3K0S6"/>
<evidence type="ECO:0000256" key="4">
    <source>
        <dbReference type="ARBA" id="ARBA00022490"/>
    </source>
</evidence>
<dbReference type="GO" id="GO:0004721">
    <property type="term" value="F:phosphoprotein phosphatase activity"/>
    <property type="evidence" value="ECO:0007669"/>
    <property type="project" value="UniProtKB-KW"/>
</dbReference>
<keyword evidence="8" id="KW-0904">Protein phosphatase</keyword>
<evidence type="ECO:0000313" key="11">
    <source>
        <dbReference type="EMBL" id="TCS73919.1"/>
    </source>
</evidence>
<evidence type="ECO:0000256" key="1">
    <source>
        <dbReference type="ARBA" id="ARBA00004496"/>
    </source>
</evidence>
<evidence type="ECO:0000256" key="3">
    <source>
        <dbReference type="ARBA" id="ARBA00018484"/>
    </source>
</evidence>
<dbReference type="GO" id="GO:0097588">
    <property type="term" value="P:archaeal or bacterial-type flagellum-dependent cell motility"/>
    <property type="evidence" value="ECO:0007669"/>
    <property type="project" value="UniProtKB-KW"/>
</dbReference>
<dbReference type="GO" id="GO:0005737">
    <property type="term" value="C:cytoplasm"/>
    <property type="evidence" value="ECO:0007669"/>
    <property type="project" value="UniProtKB-SubCell"/>
</dbReference>
<evidence type="ECO:0000256" key="9">
    <source>
        <dbReference type="ARBA" id="ARBA00029599"/>
    </source>
</evidence>
<keyword evidence="6" id="KW-0283">Flagellar rotation</keyword>
<feature type="region of interest" description="Disordered" evidence="10">
    <location>
        <begin position="1"/>
        <end position="40"/>
    </location>
</feature>
<dbReference type="InterPro" id="IPR050992">
    <property type="entry name" value="CheZ_family_phosphatases"/>
</dbReference>
<sequence>MSEDSPELEALFDSIAQPAAAPAKTPAPAASNAGGDNPELEALFDSIASEATAQPVAAVTNQPPEVEALLDSIAHAITRDGASQESGDGSCTEHVFSQIGHMTRSLHDMLRELGVDKAIEKAASDLPDNRDRLNYIATMTAQAAERTLTAAEAVQPIQDKLGNTARDLASKWDRLFSKQLGVDEFRALVKDTQSYLHQVPQQTEASNAQLMEIIMAQDFQDLTGQVIKKVLEAAQNLEKQLIALLVETTPEDKRVGVRPGLLEGPIINAAGRSDVVTSQEQVDELLESLGF</sequence>
<evidence type="ECO:0000256" key="2">
    <source>
        <dbReference type="ARBA" id="ARBA00005908"/>
    </source>
</evidence>
<keyword evidence="4" id="KW-0963">Cytoplasm</keyword>
<dbReference type="Pfam" id="PF04344">
    <property type="entry name" value="CheZ"/>
    <property type="match status" value="1"/>
</dbReference>
<dbReference type="OrthoDB" id="9773007at2"/>
<reference evidence="11 12" key="1">
    <citation type="submission" date="2019-03" db="EMBL/GenBank/DDBJ databases">
        <title>Genomic Encyclopedia of Type Strains, Phase IV (KMG-IV): sequencing the most valuable type-strain genomes for metagenomic binning, comparative biology and taxonomic classification.</title>
        <authorList>
            <person name="Goeker M."/>
        </authorList>
    </citation>
    <scope>NUCLEOTIDE SEQUENCE [LARGE SCALE GENOMIC DNA]</scope>
    <source>
        <strain evidence="11 12">DSM 103923</strain>
    </source>
</reference>
<dbReference type="Proteomes" id="UP000295135">
    <property type="component" value="Unassembled WGS sequence"/>
</dbReference>
<dbReference type="EMBL" id="SLZY01000001">
    <property type="protein sequence ID" value="TCS73919.1"/>
    <property type="molecule type" value="Genomic_DNA"/>
</dbReference>
<dbReference type="Gene3D" id="1.10.287.500">
    <property type="entry name" value="Helix hairpin bin"/>
    <property type="match status" value="1"/>
</dbReference>
<proteinExistence type="inferred from homology"/>
<evidence type="ECO:0000313" key="12">
    <source>
        <dbReference type="Proteomes" id="UP000295135"/>
    </source>
</evidence>
<evidence type="ECO:0000256" key="10">
    <source>
        <dbReference type="SAM" id="MobiDB-lite"/>
    </source>
</evidence>
<dbReference type="PANTHER" id="PTHR43693:SF1">
    <property type="entry name" value="PROTEIN PHOSPHATASE CHEZ"/>
    <property type="match status" value="1"/>
</dbReference>
<dbReference type="InterPro" id="IPR007439">
    <property type="entry name" value="Chemotax_Pase_CheZ"/>
</dbReference>
<dbReference type="PANTHER" id="PTHR43693">
    <property type="entry name" value="PROTEIN PHOSPHATASE CHEZ"/>
    <property type="match status" value="1"/>
</dbReference>
<evidence type="ECO:0000256" key="8">
    <source>
        <dbReference type="ARBA" id="ARBA00022912"/>
    </source>
</evidence>
<dbReference type="SUPFAM" id="SSF75708">
    <property type="entry name" value="Chemotaxis phosphatase CheZ"/>
    <property type="match status" value="1"/>
</dbReference>
<name>A0A4R3K0S6_9PROT</name>
<keyword evidence="5" id="KW-0145">Chemotaxis</keyword>
<accession>A0A4R3K0S6</accession>
<evidence type="ECO:0000256" key="5">
    <source>
        <dbReference type="ARBA" id="ARBA00022500"/>
    </source>
</evidence>
<evidence type="ECO:0000256" key="6">
    <source>
        <dbReference type="ARBA" id="ARBA00022779"/>
    </source>
</evidence>
<dbReference type="NCBIfam" id="NF008368">
    <property type="entry name" value="PRK11166.1"/>
    <property type="match status" value="1"/>
</dbReference>
<gene>
    <name evidence="11" type="ORF">EDC61_101141</name>
</gene>
<organism evidence="11 12">
    <name type="scientific">Sulfuritortus calidifontis</name>
    <dbReference type="NCBI Taxonomy" id="1914471"/>
    <lineage>
        <taxon>Bacteria</taxon>
        <taxon>Pseudomonadati</taxon>
        <taxon>Pseudomonadota</taxon>
        <taxon>Betaproteobacteria</taxon>
        <taxon>Nitrosomonadales</taxon>
        <taxon>Thiobacillaceae</taxon>
        <taxon>Sulfuritortus</taxon>
    </lineage>
</organism>
<keyword evidence="7" id="KW-0378">Hydrolase</keyword>
<comment type="subcellular location">
    <subcellularLocation>
        <location evidence="1">Cytoplasm</location>
    </subcellularLocation>
</comment>
<dbReference type="GO" id="GO:0050920">
    <property type="term" value="P:regulation of chemotaxis"/>
    <property type="evidence" value="ECO:0007669"/>
    <property type="project" value="InterPro"/>
</dbReference>
<dbReference type="GO" id="GO:0006935">
    <property type="term" value="P:chemotaxis"/>
    <property type="evidence" value="ECO:0007669"/>
    <property type="project" value="UniProtKB-KW"/>
</dbReference>
<keyword evidence="12" id="KW-1185">Reference proteome</keyword>
<dbReference type="RefSeq" id="WP_126459582.1">
    <property type="nucleotide sequence ID" value="NZ_AP018721.1"/>
</dbReference>
<comment type="caution">
    <text evidence="11">The sequence shown here is derived from an EMBL/GenBank/DDBJ whole genome shotgun (WGS) entry which is preliminary data.</text>
</comment>
<feature type="compositionally biased region" description="Low complexity" evidence="10">
    <location>
        <begin position="16"/>
        <end position="33"/>
    </location>
</feature>
<evidence type="ECO:0000256" key="7">
    <source>
        <dbReference type="ARBA" id="ARBA00022801"/>
    </source>
</evidence>
<protein>
    <recommendedName>
        <fullName evidence="3">Protein phosphatase CheZ</fullName>
    </recommendedName>
    <alternativeName>
        <fullName evidence="9">Chemotaxis protein CheZ</fullName>
    </alternativeName>
</protein>
<comment type="similarity">
    <text evidence="2">Belongs to the CheZ family.</text>
</comment>